<evidence type="ECO:0000313" key="2">
    <source>
        <dbReference type="Proteomes" id="UP000535182"/>
    </source>
</evidence>
<proteinExistence type="predicted"/>
<evidence type="ECO:0000313" key="1">
    <source>
        <dbReference type="EMBL" id="MBB5326855.1"/>
    </source>
</evidence>
<keyword evidence="2" id="KW-1185">Reference proteome</keyword>
<gene>
    <name evidence="1" type="ORF">HDF14_000449</name>
</gene>
<protein>
    <submittedName>
        <fullName evidence="1">Uncharacterized protein</fullName>
    </submittedName>
</protein>
<accession>A0A9X0QAY3</accession>
<reference evidence="1 2" key="1">
    <citation type="submission" date="2020-08" db="EMBL/GenBank/DDBJ databases">
        <title>Genomic Encyclopedia of Type Strains, Phase IV (KMG-V): Genome sequencing to study the core and pangenomes of soil and plant-associated prokaryotes.</title>
        <authorList>
            <person name="Whitman W."/>
        </authorList>
    </citation>
    <scope>NUCLEOTIDE SEQUENCE [LARGE SCALE GENOMIC DNA]</scope>
    <source>
        <strain evidence="1 2">X5P2</strain>
    </source>
</reference>
<dbReference type="AlphaFoldDB" id="A0A9X0QAY3"/>
<dbReference type="EMBL" id="JACHEB010000001">
    <property type="protein sequence ID" value="MBB5326855.1"/>
    <property type="molecule type" value="Genomic_DNA"/>
</dbReference>
<comment type="caution">
    <text evidence="1">The sequence shown here is derived from an EMBL/GenBank/DDBJ whole genome shotgun (WGS) entry which is preliminary data.</text>
</comment>
<dbReference type="Proteomes" id="UP000535182">
    <property type="component" value="Unassembled WGS sequence"/>
</dbReference>
<sequence>MKLSLCTKRFLLVDNSLIEVIITLTEPGWKDESVHKHVPFCVSITIRR</sequence>
<name>A0A9X0QAY3_9BACT</name>
<organism evidence="1 2">
    <name type="scientific">Tunturiibacter gelidiferens</name>
    <dbReference type="NCBI Taxonomy" id="3069689"/>
    <lineage>
        <taxon>Bacteria</taxon>
        <taxon>Pseudomonadati</taxon>
        <taxon>Acidobacteriota</taxon>
        <taxon>Terriglobia</taxon>
        <taxon>Terriglobales</taxon>
        <taxon>Acidobacteriaceae</taxon>
        <taxon>Tunturiibacter</taxon>
    </lineage>
</organism>